<dbReference type="AlphaFoldDB" id="A0A1X7SMK3"/>
<proteinExistence type="predicted"/>
<dbReference type="PROSITE" id="PS50017">
    <property type="entry name" value="DEATH_DOMAIN"/>
    <property type="match status" value="1"/>
</dbReference>
<name>A0A1X7SMK3_AMPQE</name>
<dbReference type="GO" id="GO:0007165">
    <property type="term" value="P:signal transduction"/>
    <property type="evidence" value="ECO:0007669"/>
    <property type="project" value="InterPro"/>
</dbReference>
<feature type="domain" description="Death" evidence="1">
    <location>
        <begin position="31"/>
        <end position="107"/>
    </location>
</feature>
<dbReference type="InterPro" id="IPR011029">
    <property type="entry name" value="DEATH-like_dom_sf"/>
</dbReference>
<dbReference type="OrthoDB" id="120976at2759"/>
<dbReference type="EnsemblMetazoa" id="Aqu2.1.03296_001">
    <property type="protein sequence ID" value="Aqu2.1.03296_001"/>
    <property type="gene ID" value="Aqu2.1.03296"/>
</dbReference>
<dbReference type="InParanoid" id="A0A1X7SMK3"/>
<sequence>MANIGEEIELKILHILISSCQIWSAFNFSEAKWEKFGLECGLYKGRLETLETNYPKDASKYFRECISRWLRREDGVKEKGEPTLQRLADIVEETGDKFTAEEIRNQFEKDSYEGQ</sequence>
<dbReference type="Gene3D" id="1.10.533.10">
    <property type="entry name" value="Death Domain, Fas"/>
    <property type="match status" value="1"/>
</dbReference>
<reference evidence="2" key="1">
    <citation type="submission" date="2017-05" db="UniProtKB">
        <authorList>
            <consortium name="EnsemblMetazoa"/>
        </authorList>
    </citation>
    <scope>IDENTIFICATION</scope>
</reference>
<evidence type="ECO:0000313" key="2">
    <source>
        <dbReference type="EnsemblMetazoa" id="Aqu2.1.03296_001"/>
    </source>
</evidence>
<accession>A0A1X7SMK3</accession>
<dbReference type="InterPro" id="IPR000488">
    <property type="entry name" value="Death_dom"/>
</dbReference>
<dbReference type="SUPFAM" id="SSF47986">
    <property type="entry name" value="DEATH domain"/>
    <property type="match status" value="1"/>
</dbReference>
<protein>
    <recommendedName>
        <fullName evidence="1">Death domain-containing protein</fullName>
    </recommendedName>
</protein>
<evidence type="ECO:0000259" key="1">
    <source>
        <dbReference type="PROSITE" id="PS50017"/>
    </source>
</evidence>
<organism evidence="2">
    <name type="scientific">Amphimedon queenslandica</name>
    <name type="common">Sponge</name>
    <dbReference type="NCBI Taxonomy" id="400682"/>
    <lineage>
        <taxon>Eukaryota</taxon>
        <taxon>Metazoa</taxon>
        <taxon>Porifera</taxon>
        <taxon>Demospongiae</taxon>
        <taxon>Heteroscleromorpha</taxon>
        <taxon>Haplosclerida</taxon>
        <taxon>Niphatidae</taxon>
        <taxon>Amphimedon</taxon>
    </lineage>
</organism>